<dbReference type="Proteomes" id="UP001279642">
    <property type="component" value="Unassembled WGS sequence"/>
</dbReference>
<sequence length="58" mass="6495">MSVRYEIIVHGNRPRLNDDFLDLANVTLIHAASGPMLFDIGGYISRLGLIKQLNERGL</sequence>
<keyword evidence="2" id="KW-1185">Reference proteome</keyword>
<protein>
    <submittedName>
        <fullName evidence="1">Uncharacterized protein</fullName>
    </submittedName>
</protein>
<evidence type="ECO:0000313" key="2">
    <source>
        <dbReference type="Proteomes" id="UP001279642"/>
    </source>
</evidence>
<dbReference type="EMBL" id="JAXCLW010000002">
    <property type="protein sequence ID" value="MDY0883544.1"/>
    <property type="molecule type" value="Genomic_DNA"/>
</dbReference>
<gene>
    <name evidence="1" type="ORF">SMD27_11875</name>
</gene>
<dbReference type="RefSeq" id="WP_320508575.1">
    <property type="nucleotide sequence ID" value="NZ_JAXCLW010000002.1"/>
</dbReference>
<evidence type="ECO:0000313" key="1">
    <source>
        <dbReference type="EMBL" id="MDY0883544.1"/>
    </source>
</evidence>
<proteinExistence type="predicted"/>
<comment type="caution">
    <text evidence="1">The sequence shown here is derived from an EMBL/GenBank/DDBJ whole genome shotgun (WGS) entry which is preliminary data.</text>
</comment>
<organism evidence="1 2">
    <name type="scientific">Dongia soli</name>
    <dbReference type="NCBI Taxonomy" id="600628"/>
    <lineage>
        <taxon>Bacteria</taxon>
        <taxon>Pseudomonadati</taxon>
        <taxon>Pseudomonadota</taxon>
        <taxon>Alphaproteobacteria</taxon>
        <taxon>Rhodospirillales</taxon>
        <taxon>Dongiaceae</taxon>
        <taxon>Dongia</taxon>
    </lineage>
</organism>
<reference evidence="1 2" key="1">
    <citation type="journal article" date="2016" name="Antonie Van Leeuwenhoek">
        <title>Dongia soli sp. nov., isolated from soil from Dokdo, Korea.</title>
        <authorList>
            <person name="Kim D.U."/>
            <person name="Lee H."/>
            <person name="Kim H."/>
            <person name="Kim S.G."/>
            <person name="Ka J.O."/>
        </authorList>
    </citation>
    <scope>NUCLEOTIDE SEQUENCE [LARGE SCALE GENOMIC DNA]</scope>
    <source>
        <strain evidence="1 2">D78</strain>
    </source>
</reference>
<accession>A0ABU5EBA5</accession>
<name>A0ABU5EBA5_9PROT</name>